<dbReference type="OrthoDB" id="9798415at2"/>
<reference evidence="2 3" key="1">
    <citation type="submission" date="2015-04" db="EMBL/GenBank/DDBJ databases">
        <title>Whole genome shotgun sequence of Sphingomonas changbaiensis NBRC 104936.</title>
        <authorList>
            <person name="Katano-Makiyama Y."/>
            <person name="Hosoyama A."/>
            <person name="Hashimoto M."/>
            <person name="Noguchi M."/>
            <person name="Tsuchikane K."/>
            <person name="Ohji S."/>
            <person name="Yamazoe A."/>
            <person name="Ichikawa N."/>
            <person name="Kimura A."/>
            <person name="Fujita N."/>
        </authorList>
    </citation>
    <scope>NUCLEOTIDE SEQUENCE [LARGE SCALE GENOMIC DNA]</scope>
    <source>
        <strain evidence="2 3">NBRC 104936</strain>
    </source>
</reference>
<feature type="transmembrane region" description="Helical" evidence="1">
    <location>
        <begin position="920"/>
        <end position="942"/>
    </location>
</feature>
<dbReference type="Gene3D" id="3.30.70.1320">
    <property type="entry name" value="Multidrug efflux transporter AcrB pore domain like"/>
    <property type="match status" value="1"/>
</dbReference>
<keyword evidence="1" id="KW-1133">Transmembrane helix</keyword>
<dbReference type="RefSeq" id="WP_046349728.1">
    <property type="nucleotide sequence ID" value="NZ_BBWU01000053.1"/>
</dbReference>
<dbReference type="PANTHER" id="PTHR32063">
    <property type="match status" value="1"/>
</dbReference>
<dbReference type="PRINTS" id="PR00702">
    <property type="entry name" value="ACRIFLAVINRP"/>
</dbReference>
<dbReference type="InterPro" id="IPR001036">
    <property type="entry name" value="Acrflvin-R"/>
</dbReference>
<evidence type="ECO:0000256" key="1">
    <source>
        <dbReference type="SAM" id="Phobius"/>
    </source>
</evidence>
<evidence type="ECO:0000313" key="3">
    <source>
        <dbReference type="Proteomes" id="UP000033202"/>
    </source>
</evidence>
<organism evidence="2 3">
    <name type="scientific">Sphingomonas changbaiensis NBRC 104936</name>
    <dbReference type="NCBI Taxonomy" id="1219043"/>
    <lineage>
        <taxon>Bacteria</taxon>
        <taxon>Pseudomonadati</taxon>
        <taxon>Pseudomonadota</taxon>
        <taxon>Alphaproteobacteria</taxon>
        <taxon>Sphingomonadales</taxon>
        <taxon>Sphingomonadaceae</taxon>
        <taxon>Sphingomonas</taxon>
    </lineage>
</organism>
<keyword evidence="1" id="KW-0472">Membrane</keyword>
<keyword evidence="3" id="KW-1185">Reference proteome</keyword>
<feature type="transmembrane region" description="Helical" evidence="1">
    <location>
        <begin position="372"/>
        <end position="392"/>
    </location>
</feature>
<dbReference type="GO" id="GO:0042910">
    <property type="term" value="F:xenobiotic transmembrane transporter activity"/>
    <property type="evidence" value="ECO:0007669"/>
    <property type="project" value="TreeGrafter"/>
</dbReference>
<dbReference type="GO" id="GO:0005886">
    <property type="term" value="C:plasma membrane"/>
    <property type="evidence" value="ECO:0007669"/>
    <property type="project" value="TreeGrafter"/>
</dbReference>
<accession>A0A0E9MTZ4</accession>
<sequence>MTGTLKGHARAIALAAILLALAGIVAGLKLPVSLFPHINYPRVIVSIEAGDREPAQMAAEITRPIEIALREVPGVTRIRSTTSRGSAEVGLNFAWGDDMVAATLATQAALATALPDLPSGTRFSVRRSDPTIFPVLGIALTSKSLDPAALRQIAELQIRPALTSVQGVAGVDVLGSAPREIAVDVDPGRLQALGIGLTDVATAIGHASMIRGVGRVEDRHRLYLVLVENRATTIDAIAQLPVKAATAPPTAPNALPGQPTPPPPASVVTLGQIASIHPATAPNFTRVTSGGRDAVLVNIRQSPTGDSVAIVKAVNARLKDIQLPPTVSVTTFYDQSELVTGAANAVRDAILLGALLAGLVLFLFLRSFRLMVITGIALPAVLAATCLILLALHMGFNMMTLGGMAAAVGLIVDDAVVMLEHMMRRMQEGAAKDRDGLLAAAAEMGKPLYGSSLATIIIFLPLAFVSGVTGGFFKALALTMAAALILSLLYSRFVIPLLAASWLRDKDVEAAGKADRLMHRLERGHEWAERRTLNRPAIFVLITAVAMAGLGYLAWSHVPSGFMPAMDEGGFVLDYKAQPGAALSDTDRLLRQVEQIITATPEVASYSRRTGVQLGGGLTEADEGDYFIRLKGGSRRPIDEVMTDIRTQIEAKVPGLQIETIQLMEDLIGDLTAVPQPIEVKLFSDDPAALNKAARQVGDAIGKISGVVEVVNGLRVAGDAIDVRVRPGALAQQGLDADAFASQIEGLIGGTDAARMRAGEQLLSVRVRAPADLRQRAAQIARLPLVAPDGHGLTVGQVADVTVQGGQQQLTREDLAPFVAVTARLEGRDLGSGMKDVRATVAGLHLPNSIRVDYGGLYAEQQKSFADLSMVFASALLLTALLLTILFERIAWTLAAVLTVLLSAAAVLIGLWITGIELNISALMGLTMVVGMVTELVIFYLAEIDPEKGIEEESLREAGRKRLRPILMSALIAILTLSPLALGLSRGAGLQQPLATAIIFGLTAAVPLVLLFLPGALLLFSRKDALRQLRPTRGG</sequence>
<dbReference type="Gene3D" id="3.30.70.1430">
    <property type="entry name" value="Multidrug efflux transporter AcrB pore domain"/>
    <property type="match status" value="2"/>
</dbReference>
<dbReference type="STRING" id="1219043.SCH01S_53_00150"/>
<dbReference type="Gene3D" id="3.30.2090.10">
    <property type="entry name" value="Multidrug efflux transporter AcrB TolC docking domain, DN and DC subdomains"/>
    <property type="match status" value="2"/>
</dbReference>
<comment type="caution">
    <text evidence="2">The sequence shown here is derived from an EMBL/GenBank/DDBJ whole genome shotgun (WGS) entry which is preliminary data.</text>
</comment>
<dbReference type="AlphaFoldDB" id="A0A0E9MTZ4"/>
<feature type="transmembrane region" description="Helical" evidence="1">
    <location>
        <begin position="349"/>
        <end position="365"/>
    </location>
</feature>
<name>A0A0E9MTZ4_9SPHN</name>
<feature type="transmembrane region" description="Helical" evidence="1">
    <location>
        <begin position="994"/>
        <end position="1020"/>
    </location>
</feature>
<dbReference type="Gene3D" id="3.30.70.1440">
    <property type="entry name" value="Multidrug efflux transporter AcrB pore domain"/>
    <property type="match status" value="1"/>
</dbReference>
<keyword evidence="1" id="KW-0812">Transmembrane</keyword>
<feature type="transmembrane region" description="Helical" evidence="1">
    <location>
        <begin position="479"/>
        <end position="503"/>
    </location>
</feature>
<feature type="transmembrane region" description="Helical" evidence="1">
    <location>
        <begin position="894"/>
        <end position="914"/>
    </location>
</feature>
<feature type="transmembrane region" description="Helical" evidence="1">
    <location>
        <begin position="453"/>
        <end position="473"/>
    </location>
</feature>
<proteinExistence type="predicted"/>
<dbReference type="Gene3D" id="1.20.1640.10">
    <property type="entry name" value="Multidrug efflux transporter AcrB transmembrane domain"/>
    <property type="match status" value="2"/>
</dbReference>
<dbReference type="EMBL" id="BBWU01000053">
    <property type="protein sequence ID" value="GAO40943.1"/>
    <property type="molecule type" value="Genomic_DNA"/>
</dbReference>
<evidence type="ECO:0000313" key="2">
    <source>
        <dbReference type="EMBL" id="GAO40943.1"/>
    </source>
</evidence>
<feature type="transmembrane region" description="Helical" evidence="1">
    <location>
        <begin position="537"/>
        <end position="555"/>
    </location>
</feature>
<feature type="transmembrane region" description="Helical" evidence="1">
    <location>
        <begin position="963"/>
        <end position="982"/>
    </location>
</feature>
<protein>
    <submittedName>
        <fullName evidence="2">Putative efflux system protein</fullName>
    </submittedName>
</protein>
<feature type="transmembrane region" description="Helical" evidence="1">
    <location>
        <begin position="398"/>
        <end position="419"/>
    </location>
</feature>
<dbReference type="SUPFAM" id="SSF82714">
    <property type="entry name" value="Multidrug efflux transporter AcrB TolC docking domain, DN and DC subdomains"/>
    <property type="match status" value="2"/>
</dbReference>
<gene>
    <name evidence="2" type="ORF">SCH01S_53_00150</name>
</gene>
<dbReference type="Proteomes" id="UP000033202">
    <property type="component" value="Unassembled WGS sequence"/>
</dbReference>
<dbReference type="Pfam" id="PF00873">
    <property type="entry name" value="ACR_tran"/>
    <property type="match status" value="1"/>
</dbReference>
<feature type="transmembrane region" description="Helical" evidence="1">
    <location>
        <begin position="868"/>
        <end position="887"/>
    </location>
</feature>
<dbReference type="SUPFAM" id="SSF82866">
    <property type="entry name" value="Multidrug efflux transporter AcrB transmembrane domain"/>
    <property type="match status" value="2"/>
</dbReference>
<dbReference type="InterPro" id="IPR027463">
    <property type="entry name" value="AcrB_DN_DC_subdom"/>
</dbReference>
<dbReference type="PANTHER" id="PTHR32063:SF0">
    <property type="entry name" value="SWARMING MOTILITY PROTEIN SWRC"/>
    <property type="match status" value="1"/>
</dbReference>
<dbReference type="SUPFAM" id="SSF82693">
    <property type="entry name" value="Multidrug efflux transporter AcrB pore domain, PN1, PN2, PC1 and PC2 subdomains"/>
    <property type="match status" value="3"/>
</dbReference>